<evidence type="ECO:0000313" key="3">
    <source>
        <dbReference type="Proteomes" id="UP000483018"/>
    </source>
</evidence>
<dbReference type="Proteomes" id="UP000483018">
    <property type="component" value="Unassembled WGS sequence"/>
</dbReference>
<evidence type="ECO:0000313" key="2">
    <source>
        <dbReference type="EMBL" id="KAE9631202.1"/>
    </source>
</evidence>
<dbReference type="RefSeq" id="WP_158741354.1">
    <property type="nucleotide sequence ID" value="NZ_WSLF01000013.1"/>
</dbReference>
<accession>A0A7C8LDE7</accession>
<proteinExistence type="predicted"/>
<evidence type="ECO:0000259" key="1">
    <source>
        <dbReference type="Pfam" id="PF13472"/>
    </source>
</evidence>
<dbReference type="Gene3D" id="3.40.50.1110">
    <property type="entry name" value="SGNH hydrolase"/>
    <property type="match status" value="1"/>
</dbReference>
<name>A0A7C8LDE7_9FIRM</name>
<dbReference type="EMBL" id="WSLF01000013">
    <property type="protein sequence ID" value="KAE9631202.1"/>
    <property type="molecule type" value="Genomic_DNA"/>
</dbReference>
<keyword evidence="3" id="KW-1185">Reference proteome</keyword>
<sequence>MKKHIVCFGDSNTYGYRASDNGRFSEDERWTCLLSKKLGPDYLILEEGLPGRTTCFEDPIHEGLSGLSYIYPCLMSHAPVDLLIIMLGTNDTKERFGVSAACIALGLKRLIAKAIATTDCWANKKPNILVVTPKSIEKEYENTAVYATMGKGCAEKSDQLREEYPKIAEMMGVHYFDANTVVKQYNKIDYMHLDEEGHEALATALAQLIPTII</sequence>
<feature type="domain" description="SGNH hydrolase-type esterase" evidence="1">
    <location>
        <begin position="7"/>
        <end position="200"/>
    </location>
</feature>
<gene>
    <name evidence="2" type="ORF">GND95_11775</name>
</gene>
<dbReference type="InterPro" id="IPR051532">
    <property type="entry name" value="Ester_Hydrolysis_Enzymes"/>
</dbReference>
<dbReference type="InterPro" id="IPR036514">
    <property type="entry name" value="SGNH_hydro_sf"/>
</dbReference>
<reference evidence="2 3" key="1">
    <citation type="submission" date="2019-12" db="EMBL/GenBank/DDBJ databases">
        <title>Defluviitalea raffinosedens, isolated from a biogas fermenter, genome sequencing and characterization.</title>
        <authorList>
            <person name="Rettenmaier R."/>
            <person name="Schneider M."/>
            <person name="Neuhaus K."/>
            <person name="Liebl W."/>
            <person name="Zverlov V."/>
        </authorList>
    </citation>
    <scope>NUCLEOTIDE SEQUENCE [LARGE SCALE GENOMIC DNA]</scope>
    <source>
        <strain evidence="2 3">249c-K6</strain>
    </source>
</reference>
<organism evidence="2 3">
    <name type="scientific">Defluviitalea raffinosedens</name>
    <dbReference type="NCBI Taxonomy" id="1450156"/>
    <lineage>
        <taxon>Bacteria</taxon>
        <taxon>Bacillati</taxon>
        <taxon>Bacillota</taxon>
        <taxon>Clostridia</taxon>
        <taxon>Lachnospirales</taxon>
        <taxon>Defluviitaleaceae</taxon>
        <taxon>Defluviitalea</taxon>
    </lineage>
</organism>
<dbReference type="PANTHER" id="PTHR30383">
    <property type="entry name" value="THIOESTERASE 1/PROTEASE 1/LYSOPHOSPHOLIPASE L1"/>
    <property type="match status" value="1"/>
</dbReference>
<dbReference type="OrthoDB" id="164654at2"/>
<dbReference type="PANTHER" id="PTHR30383:SF29">
    <property type="entry name" value="SGNH HYDROLASE-TYPE ESTERASE DOMAIN-CONTAINING PROTEIN"/>
    <property type="match status" value="1"/>
</dbReference>
<dbReference type="Pfam" id="PF13472">
    <property type="entry name" value="Lipase_GDSL_2"/>
    <property type="match status" value="1"/>
</dbReference>
<protein>
    <submittedName>
        <fullName evidence="2">Lipolytic enzyme, G-D-S-L</fullName>
    </submittedName>
</protein>
<dbReference type="AlphaFoldDB" id="A0A7C8LDE7"/>
<dbReference type="InterPro" id="IPR013830">
    <property type="entry name" value="SGNH_hydro"/>
</dbReference>
<comment type="caution">
    <text evidence="2">The sequence shown here is derived from an EMBL/GenBank/DDBJ whole genome shotgun (WGS) entry which is preliminary data.</text>
</comment>
<dbReference type="SUPFAM" id="SSF52266">
    <property type="entry name" value="SGNH hydrolase"/>
    <property type="match status" value="1"/>
</dbReference>